<name>A0AA43XHU4_9CLOT</name>
<feature type="transmembrane region" description="Helical" evidence="19">
    <location>
        <begin position="142"/>
        <end position="164"/>
    </location>
</feature>
<dbReference type="PANTHER" id="PTHR34148">
    <property type="entry name" value="ADENOSYLCOBINAMIDE-GDP RIBAZOLETRANSFERASE"/>
    <property type="match status" value="1"/>
</dbReference>
<keyword evidence="12 19" id="KW-1133">Transmembrane helix</keyword>
<evidence type="ECO:0000256" key="11">
    <source>
        <dbReference type="ARBA" id="ARBA00022842"/>
    </source>
</evidence>
<evidence type="ECO:0000313" key="20">
    <source>
        <dbReference type="EMBL" id="NBG87107.1"/>
    </source>
</evidence>
<keyword evidence="11 19" id="KW-0460">Magnesium</keyword>
<evidence type="ECO:0000256" key="7">
    <source>
        <dbReference type="ARBA" id="ARBA00022475"/>
    </source>
</evidence>
<evidence type="ECO:0000313" key="21">
    <source>
        <dbReference type="Proteomes" id="UP000449710"/>
    </source>
</evidence>
<evidence type="ECO:0000256" key="3">
    <source>
        <dbReference type="ARBA" id="ARBA00004663"/>
    </source>
</evidence>
<keyword evidence="9 19" id="KW-0808">Transferase</keyword>
<reference evidence="20 21" key="1">
    <citation type="submission" date="2019-04" db="EMBL/GenBank/DDBJ databases">
        <title>Isachenkonia alkalipeptolytica gen. nov. sp. nov. a new anaerobic, alkiliphilic organothrophic bacterium capable to reduce synthesized ferrihydrite isolated from a soda lake.</title>
        <authorList>
            <person name="Toshchakov S.V."/>
            <person name="Zavarzina D.G."/>
            <person name="Zhilina T.N."/>
            <person name="Kostrikina N.A."/>
            <person name="Kublanov I.V."/>
        </authorList>
    </citation>
    <scope>NUCLEOTIDE SEQUENCE [LARGE SCALE GENOMIC DNA]</scope>
    <source>
        <strain evidence="20 21">Z-1701</strain>
    </source>
</reference>
<dbReference type="EC" id="2.7.8.26" evidence="5 19"/>
<keyword evidence="8 19" id="KW-0169">Cobalamin biosynthesis</keyword>
<keyword evidence="10 19" id="KW-0812">Transmembrane</keyword>
<evidence type="ECO:0000256" key="14">
    <source>
        <dbReference type="ARBA" id="ARBA00025228"/>
    </source>
</evidence>
<evidence type="ECO:0000256" key="4">
    <source>
        <dbReference type="ARBA" id="ARBA00010561"/>
    </source>
</evidence>
<organism evidence="20 21">
    <name type="scientific">Isachenkonia alkalipeptolytica</name>
    <dbReference type="NCBI Taxonomy" id="2565777"/>
    <lineage>
        <taxon>Bacteria</taxon>
        <taxon>Bacillati</taxon>
        <taxon>Bacillota</taxon>
        <taxon>Clostridia</taxon>
        <taxon>Eubacteriales</taxon>
        <taxon>Clostridiaceae</taxon>
        <taxon>Isachenkonia</taxon>
    </lineage>
</organism>
<dbReference type="Proteomes" id="UP000449710">
    <property type="component" value="Unassembled WGS sequence"/>
</dbReference>
<comment type="function">
    <text evidence="14 19">Joins adenosylcobinamide-GDP and alpha-ribazole to generate adenosylcobalamin (Ado-cobalamin). Also synthesizes adenosylcobalamin 5'-phosphate from adenosylcobinamide-GDP and alpha-ribazole 5'-phosphate.</text>
</comment>
<evidence type="ECO:0000256" key="1">
    <source>
        <dbReference type="ARBA" id="ARBA00001946"/>
    </source>
</evidence>
<keyword evidence="13 19" id="KW-0472">Membrane</keyword>
<evidence type="ECO:0000256" key="18">
    <source>
        <dbReference type="ARBA" id="ARBA00049504"/>
    </source>
</evidence>
<evidence type="ECO:0000256" key="6">
    <source>
        <dbReference type="ARBA" id="ARBA00015850"/>
    </source>
</evidence>
<evidence type="ECO:0000256" key="17">
    <source>
        <dbReference type="ARBA" id="ARBA00048623"/>
    </source>
</evidence>
<evidence type="ECO:0000256" key="15">
    <source>
        <dbReference type="ARBA" id="ARBA00032605"/>
    </source>
</evidence>
<dbReference type="AlphaFoldDB" id="A0AA43XHU4"/>
<evidence type="ECO:0000256" key="5">
    <source>
        <dbReference type="ARBA" id="ARBA00013200"/>
    </source>
</evidence>
<comment type="caution">
    <text evidence="20">The sequence shown here is derived from an EMBL/GenBank/DDBJ whole genome shotgun (WGS) entry which is preliminary data.</text>
</comment>
<dbReference type="PANTHER" id="PTHR34148:SF1">
    <property type="entry name" value="ADENOSYLCOBINAMIDE-GDP RIBAZOLETRANSFERASE"/>
    <property type="match status" value="1"/>
</dbReference>
<evidence type="ECO:0000256" key="8">
    <source>
        <dbReference type="ARBA" id="ARBA00022573"/>
    </source>
</evidence>
<feature type="transmembrane region" description="Helical" evidence="19">
    <location>
        <begin position="117"/>
        <end position="136"/>
    </location>
</feature>
<comment type="catalytic activity">
    <reaction evidence="18 19">
        <text>alpha-ribazole 5'-phosphate + adenosylcob(III)inamide-GDP = adenosylcob(III)alamin 5'-phosphate + GMP + H(+)</text>
        <dbReference type="Rhea" id="RHEA:23560"/>
        <dbReference type="ChEBI" id="CHEBI:15378"/>
        <dbReference type="ChEBI" id="CHEBI:57918"/>
        <dbReference type="ChEBI" id="CHEBI:58115"/>
        <dbReference type="ChEBI" id="CHEBI:60487"/>
        <dbReference type="ChEBI" id="CHEBI:60493"/>
        <dbReference type="EC" id="2.7.8.26"/>
    </reaction>
</comment>
<comment type="pathway">
    <text evidence="3 19">Cofactor biosynthesis; adenosylcobalamin biosynthesis; adenosylcobalamin from cob(II)yrinate a,c-diamide: step 7/7.</text>
</comment>
<keyword evidence="21" id="KW-1185">Reference proteome</keyword>
<gene>
    <name evidence="19 20" type="primary">cobS</name>
    <name evidence="20" type="ORF">ISALK_01200</name>
</gene>
<evidence type="ECO:0000256" key="9">
    <source>
        <dbReference type="ARBA" id="ARBA00022679"/>
    </source>
</evidence>
<evidence type="ECO:0000256" key="10">
    <source>
        <dbReference type="ARBA" id="ARBA00022692"/>
    </source>
</evidence>
<dbReference type="GO" id="GO:0009236">
    <property type="term" value="P:cobalamin biosynthetic process"/>
    <property type="evidence" value="ECO:0007669"/>
    <property type="project" value="UniProtKB-UniRule"/>
</dbReference>
<sequence>MRSKIFSAIGSEMRSFLLMLTFLTRIPVKFSFKIRQREFHRGIFYMPLIGGIIGIVLGVVGYLMHFMDPLIRAVILWMVYLWLTGGLHLDGLSDLSDGIFSNRKEEDLRRVIKDSHIGAFGVIAIVVNILLTVALFSFMGPAYIILGPLLSRSGVLFAMGFSSYPKNQQGLGKGVIEATGLRTLLMSTLLPVVIVLIFYPTVIFLPLFLTFMGGLFLSKWITMKLGGLTGDGIGFIIEVLQPLSLFLIYLINLS</sequence>
<proteinExistence type="inferred from homology"/>
<accession>A0AA43XHU4</accession>
<comment type="cofactor">
    <cofactor evidence="1 19">
        <name>Mg(2+)</name>
        <dbReference type="ChEBI" id="CHEBI:18420"/>
    </cofactor>
</comment>
<evidence type="ECO:0000256" key="12">
    <source>
        <dbReference type="ARBA" id="ARBA00022989"/>
    </source>
</evidence>
<comment type="catalytic activity">
    <reaction evidence="17 19">
        <text>alpha-ribazole + adenosylcob(III)inamide-GDP = adenosylcob(III)alamin + GMP + H(+)</text>
        <dbReference type="Rhea" id="RHEA:16049"/>
        <dbReference type="ChEBI" id="CHEBI:10329"/>
        <dbReference type="ChEBI" id="CHEBI:15378"/>
        <dbReference type="ChEBI" id="CHEBI:18408"/>
        <dbReference type="ChEBI" id="CHEBI:58115"/>
        <dbReference type="ChEBI" id="CHEBI:60487"/>
        <dbReference type="EC" id="2.7.8.26"/>
    </reaction>
</comment>
<feature type="transmembrane region" description="Helical" evidence="19">
    <location>
        <begin position="232"/>
        <end position="251"/>
    </location>
</feature>
<feature type="transmembrane region" description="Helical" evidence="19">
    <location>
        <begin position="184"/>
        <end position="212"/>
    </location>
</feature>
<feature type="transmembrane region" description="Helical" evidence="19">
    <location>
        <begin position="43"/>
        <end position="64"/>
    </location>
</feature>
<evidence type="ECO:0000256" key="13">
    <source>
        <dbReference type="ARBA" id="ARBA00023136"/>
    </source>
</evidence>
<dbReference type="Pfam" id="PF02654">
    <property type="entry name" value="CobS"/>
    <property type="match status" value="1"/>
</dbReference>
<dbReference type="GO" id="GO:0051073">
    <property type="term" value="F:adenosylcobinamide-GDP ribazoletransferase activity"/>
    <property type="evidence" value="ECO:0007669"/>
    <property type="project" value="UniProtKB-UniRule"/>
</dbReference>
<dbReference type="RefSeq" id="WP_160718409.1">
    <property type="nucleotide sequence ID" value="NZ_SUMG01000001.1"/>
</dbReference>
<evidence type="ECO:0000256" key="19">
    <source>
        <dbReference type="HAMAP-Rule" id="MF_00719"/>
    </source>
</evidence>
<dbReference type="GO" id="GO:0005886">
    <property type="term" value="C:plasma membrane"/>
    <property type="evidence" value="ECO:0007669"/>
    <property type="project" value="UniProtKB-SubCell"/>
</dbReference>
<protein>
    <recommendedName>
        <fullName evidence="6 19">Adenosylcobinamide-GDP ribazoletransferase</fullName>
        <ecNumber evidence="5 19">2.7.8.26</ecNumber>
    </recommendedName>
    <alternativeName>
        <fullName evidence="16 19">Cobalamin synthase</fullName>
    </alternativeName>
    <alternativeName>
        <fullName evidence="15 19">Cobalamin-5'-phosphate synthase</fullName>
    </alternativeName>
</protein>
<dbReference type="GO" id="GO:0008818">
    <property type="term" value="F:cobalamin 5'-phosphate synthase activity"/>
    <property type="evidence" value="ECO:0007669"/>
    <property type="project" value="UniProtKB-UniRule"/>
</dbReference>
<dbReference type="NCBIfam" id="TIGR00317">
    <property type="entry name" value="cobS"/>
    <property type="match status" value="1"/>
</dbReference>
<keyword evidence="7 19" id="KW-1003">Cell membrane</keyword>
<dbReference type="EMBL" id="SUMG01000001">
    <property type="protein sequence ID" value="NBG87107.1"/>
    <property type="molecule type" value="Genomic_DNA"/>
</dbReference>
<evidence type="ECO:0000256" key="16">
    <source>
        <dbReference type="ARBA" id="ARBA00032853"/>
    </source>
</evidence>
<dbReference type="InterPro" id="IPR003805">
    <property type="entry name" value="CobS"/>
</dbReference>
<comment type="subcellular location">
    <subcellularLocation>
        <location evidence="2 19">Cell membrane</location>
        <topology evidence="2 19">Multi-pass membrane protein</topology>
    </subcellularLocation>
</comment>
<feature type="transmembrane region" description="Helical" evidence="19">
    <location>
        <begin position="70"/>
        <end position="89"/>
    </location>
</feature>
<evidence type="ECO:0000256" key="2">
    <source>
        <dbReference type="ARBA" id="ARBA00004651"/>
    </source>
</evidence>
<dbReference type="HAMAP" id="MF_00719">
    <property type="entry name" value="CobS"/>
    <property type="match status" value="1"/>
</dbReference>
<comment type="similarity">
    <text evidence="4 19">Belongs to the CobS family.</text>
</comment>